<feature type="domain" description="PIN" evidence="2">
    <location>
        <begin position="8"/>
        <end position="128"/>
    </location>
</feature>
<dbReference type="Proteomes" id="UP000178076">
    <property type="component" value="Unassembled WGS sequence"/>
</dbReference>
<dbReference type="Pfam" id="PF01850">
    <property type="entry name" value="PIN"/>
    <property type="match status" value="1"/>
</dbReference>
<dbReference type="InterPro" id="IPR051619">
    <property type="entry name" value="TypeII_TA_RNase_PINc/VapC"/>
</dbReference>
<dbReference type="PANTHER" id="PTHR35901:SF1">
    <property type="entry name" value="EXONUCLEASE VAPC9"/>
    <property type="match status" value="1"/>
</dbReference>
<keyword evidence="1" id="KW-0460">Magnesium</keyword>
<sequence>MKTKKPLVVDSSIAVKWVHNQDEKYIEQADKILENVQAENIYVMMPELSKYEVGNALLYKQMSLNETLGSLATYHHIPIQFIAQDEQQAKDAMRIAYENKITFYDASFIALAKDQKADLVTDNPKHQNKYKGKEVRIVPLKNYI</sequence>
<reference evidence="3 4" key="1">
    <citation type="journal article" date="2016" name="Nat. Commun.">
        <title>Thousands of microbial genomes shed light on interconnected biogeochemical processes in an aquifer system.</title>
        <authorList>
            <person name="Anantharaman K."/>
            <person name="Brown C.T."/>
            <person name="Hug L.A."/>
            <person name="Sharon I."/>
            <person name="Castelle C.J."/>
            <person name="Probst A.J."/>
            <person name="Thomas B.C."/>
            <person name="Singh A."/>
            <person name="Wilkins M.J."/>
            <person name="Karaoz U."/>
            <person name="Brodie E.L."/>
            <person name="Williams K.H."/>
            <person name="Hubbard S.S."/>
            <person name="Banfield J.F."/>
        </authorList>
    </citation>
    <scope>NUCLEOTIDE SEQUENCE [LARGE SCALE GENOMIC DNA]</scope>
</reference>
<organism evidence="3 4">
    <name type="scientific">Candidatus Roizmanbacteria bacterium RIFCSPHIGHO2_12_FULL_42_10</name>
    <dbReference type="NCBI Taxonomy" id="1802053"/>
    <lineage>
        <taxon>Bacteria</taxon>
        <taxon>Candidatus Roizmaniibacteriota</taxon>
    </lineage>
</organism>
<name>A0A1F7I3B8_9BACT</name>
<evidence type="ECO:0000256" key="1">
    <source>
        <dbReference type="ARBA" id="ARBA00022842"/>
    </source>
</evidence>
<evidence type="ECO:0000313" key="4">
    <source>
        <dbReference type="Proteomes" id="UP000178076"/>
    </source>
</evidence>
<dbReference type="InterPro" id="IPR044153">
    <property type="entry name" value="PIN_Pae0151-like"/>
</dbReference>
<dbReference type="SUPFAM" id="SSF88723">
    <property type="entry name" value="PIN domain-like"/>
    <property type="match status" value="1"/>
</dbReference>
<evidence type="ECO:0000313" key="3">
    <source>
        <dbReference type="EMBL" id="OGK37752.1"/>
    </source>
</evidence>
<dbReference type="PANTHER" id="PTHR35901">
    <property type="entry name" value="RIBONUCLEASE VAPC3"/>
    <property type="match status" value="1"/>
</dbReference>
<comment type="caution">
    <text evidence="3">The sequence shown here is derived from an EMBL/GenBank/DDBJ whole genome shotgun (WGS) entry which is preliminary data.</text>
</comment>
<dbReference type="AlphaFoldDB" id="A0A1F7I3B8"/>
<dbReference type="InterPro" id="IPR002716">
    <property type="entry name" value="PIN_dom"/>
</dbReference>
<dbReference type="Gene3D" id="3.40.50.1010">
    <property type="entry name" value="5'-nuclease"/>
    <property type="match status" value="1"/>
</dbReference>
<accession>A0A1F7I3B8</accession>
<protein>
    <recommendedName>
        <fullName evidence="2">PIN domain-containing protein</fullName>
    </recommendedName>
</protein>
<dbReference type="EMBL" id="MGAD01000039">
    <property type="protein sequence ID" value="OGK37752.1"/>
    <property type="molecule type" value="Genomic_DNA"/>
</dbReference>
<proteinExistence type="predicted"/>
<gene>
    <name evidence="3" type="ORF">A3F32_00875</name>
</gene>
<evidence type="ECO:0000259" key="2">
    <source>
        <dbReference type="Pfam" id="PF01850"/>
    </source>
</evidence>
<dbReference type="CDD" id="cd09873">
    <property type="entry name" value="PIN_Pae0151-like"/>
    <property type="match status" value="1"/>
</dbReference>
<dbReference type="InterPro" id="IPR029060">
    <property type="entry name" value="PIN-like_dom_sf"/>
</dbReference>